<evidence type="ECO:0000313" key="21">
    <source>
        <dbReference type="Proteomes" id="UP000000321"/>
    </source>
</evidence>
<organism evidence="20 21">
    <name type="scientific">Aurantimonas manganoxydans (strain ATCC BAA-1229 / DSM 21871 / SI85-9A1)</name>
    <dbReference type="NCBI Taxonomy" id="287752"/>
    <lineage>
        <taxon>Bacteria</taxon>
        <taxon>Pseudomonadati</taxon>
        <taxon>Pseudomonadota</taxon>
        <taxon>Alphaproteobacteria</taxon>
        <taxon>Hyphomicrobiales</taxon>
        <taxon>Aurantimonadaceae</taxon>
        <taxon>Aurantimonas</taxon>
    </lineage>
</organism>
<name>Q1YFN5_AURMS</name>
<dbReference type="PROSITE" id="PS50886">
    <property type="entry name" value="TRBD"/>
    <property type="match status" value="1"/>
</dbReference>
<dbReference type="GO" id="GO:0006432">
    <property type="term" value="P:phenylalanyl-tRNA aminoacylation"/>
    <property type="evidence" value="ECO:0007669"/>
    <property type="project" value="UniProtKB-UniRule"/>
</dbReference>
<evidence type="ECO:0000259" key="17">
    <source>
        <dbReference type="PROSITE" id="PS50886"/>
    </source>
</evidence>
<dbReference type="GO" id="GO:0009328">
    <property type="term" value="C:phenylalanine-tRNA ligase complex"/>
    <property type="evidence" value="ECO:0007669"/>
    <property type="project" value="TreeGrafter"/>
</dbReference>
<keyword evidence="12 15" id="KW-0648">Protein biosynthesis</keyword>
<feature type="domain" description="TRNA-binding" evidence="17">
    <location>
        <begin position="38"/>
        <end position="152"/>
    </location>
</feature>
<dbReference type="CDD" id="cd02796">
    <property type="entry name" value="tRNA_bind_bactPheRS"/>
    <property type="match status" value="1"/>
</dbReference>
<dbReference type="InterPro" id="IPR033714">
    <property type="entry name" value="tRNA_bind_bactPheRS"/>
</dbReference>
<dbReference type="GO" id="GO:0000287">
    <property type="term" value="F:magnesium ion binding"/>
    <property type="evidence" value="ECO:0007669"/>
    <property type="project" value="UniProtKB-UniRule"/>
</dbReference>
<dbReference type="Pfam" id="PF17759">
    <property type="entry name" value="tRNA_synthFbeta"/>
    <property type="match status" value="1"/>
</dbReference>
<feature type="binding site" evidence="15">
    <location>
        <position position="464"/>
    </location>
    <ligand>
        <name>Mg(2+)</name>
        <dbReference type="ChEBI" id="CHEBI:18420"/>
        <note>shared with alpha subunit</note>
    </ligand>
</feature>
<evidence type="ECO:0000256" key="7">
    <source>
        <dbReference type="ARBA" id="ARBA00022723"/>
    </source>
</evidence>
<protein>
    <recommendedName>
        <fullName evidence="15">Phenylalanine--tRNA ligase beta subunit</fullName>
        <ecNumber evidence="15">6.1.1.20</ecNumber>
    </recommendedName>
    <alternativeName>
        <fullName evidence="15">Phenylalanyl-tRNA synthetase beta subunit</fullName>
        <shortName evidence="15">PheRS</shortName>
    </alternativeName>
</protein>
<keyword evidence="11 16" id="KW-0694">RNA-binding</keyword>
<dbReference type="PANTHER" id="PTHR10947:SF0">
    <property type="entry name" value="PHENYLALANINE--TRNA LIGASE BETA SUBUNIT"/>
    <property type="match status" value="1"/>
</dbReference>
<reference evidence="20 21" key="1">
    <citation type="journal article" date="2008" name="Appl. Environ. Microbiol.">
        <title>Genomic insights into Mn(II) oxidation by the marine alphaproteobacterium Aurantimonas sp. strain SI85-9A1.</title>
        <authorList>
            <person name="Dick G.J."/>
            <person name="Podell S."/>
            <person name="Johnson H.A."/>
            <person name="Rivera-Espinoza Y."/>
            <person name="Bernier-Latmani R."/>
            <person name="McCarthy J.K."/>
            <person name="Torpey J.W."/>
            <person name="Clement B.G."/>
            <person name="Gaasterland T."/>
            <person name="Tebo B.M."/>
        </authorList>
    </citation>
    <scope>NUCLEOTIDE SEQUENCE [LARGE SCALE GENOMIC DNA]</scope>
    <source>
        <strain evidence="20 21">SI85-9A1</strain>
    </source>
</reference>
<dbReference type="InterPro" id="IPR020825">
    <property type="entry name" value="Phe-tRNA_synthase-like_B3/B4"/>
</dbReference>
<dbReference type="OrthoDB" id="9805455at2"/>
<dbReference type="SMART" id="SM00874">
    <property type="entry name" value="B5"/>
    <property type="match status" value="1"/>
</dbReference>
<dbReference type="SUPFAM" id="SSF56037">
    <property type="entry name" value="PheT/TilS domain"/>
    <property type="match status" value="1"/>
</dbReference>
<dbReference type="InterPro" id="IPR005121">
    <property type="entry name" value="Fdx_antiC-bd"/>
</dbReference>
<keyword evidence="4 15" id="KW-0963">Cytoplasm</keyword>
<dbReference type="InterPro" id="IPR009061">
    <property type="entry name" value="DNA-bd_dom_put_sf"/>
</dbReference>
<feature type="binding site" evidence="15">
    <location>
        <position position="460"/>
    </location>
    <ligand>
        <name>Mg(2+)</name>
        <dbReference type="ChEBI" id="CHEBI:18420"/>
        <note>shared with alpha subunit</note>
    </ligand>
</feature>
<dbReference type="Pfam" id="PF03483">
    <property type="entry name" value="B3_4"/>
    <property type="match status" value="1"/>
</dbReference>
<comment type="cofactor">
    <cofactor evidence="15">
        <name>Mg(2+)</name>
        <dbReference type="ChEBI" id="CHEBI:18420"/>
    </cofactor>
    <text evidence="15">Binds 2 magnesium ions per tetramer.</text>
</comment>
<dbReference type="InterPro" id="IPR002547">
    <property type="entry name" value="tRNA-bd_dom"/>
</dbReference>
<keyword evidence="10 15" id="KW-0460">Magnesium</keyword>
<dbReference type="EC" id="6.1.1.20" evidence="15"/>
<comment type="caution">
    <text evidence="20">The sequence shown here is derived from an EMBL/GenBank/DDBJ whole genome shotgun (WGS) entry which is preliminary data.</text>
</comment>
<evidence type="ECO:0000256" key="13">
    <source>
        <dbReference type="ARBA" id="ARBA00023146"/>
    </source>
</evidence>
<evidence type="ECO:0000259" key="19">
    <source>
        <dbReference type="PROSITE" id="PS51483"/>
    </source>
</evidence>
<evidence type="ECO:0000256" key="14">
    <source>
        <dbReference type="ARBA" id="ARBA00049255"/>
    </source>
</evidence>
<dbReference type="SUPFAM" id="SSF54991">
    <property type="entry name" value="Anticodon-binding domain of PheRS"/>
    <property type="match status" value="1"/>
</dbReference>
<dbReference type="Gene3D" id="2.40.50.140">
    <property type="entry name" value="Nucleic acid-binding proteins"/>
    <property type="match status" value="1"/>
</dbReference>
<evidence type="ECO:0000256" key="5">
    <source>
        <dbReference type="ARBA" id="ARBA00022555"/>
    </source>
</evidence>
<dbReference type="InterPro" id="IPR041616">
    <property type="entry name" value="PheRS_beta_core"/>
</dbReference>
<evidence type="ECO:0000256" key="3">
    <source>
        <dbReference type="ARBA" id="ARBA00011209"/>
    </source>
</evidence>
<dbReference type="InterPro" id="IPR004532">
    <property type="entry name" value="Phe-tRNA-ligase_IIc_bsu_bact"/>
</dbReference>
<dbReference type="Gene3D" id="3.50.40.10">
    <property type="entry name" value="Phenylalanyl-trna Synthetase, Chain B, domain 3"/>
    <property type="match status" value="1"/>
</dbReference>
<keyword evidence="8 15" id="KW-0547">Nucleotide-binding</keyword>
<evidence type="ECO:0000256" key="12">
    <source>
        <dbReference type="ARBA" id="ARBA00022917"/>
    </source>
</evidence>
<evidence type="ECO:0000256" key="11">
    <source>
        <dbReference type="ARBA" id="ARBA00022884"/>
    </source>
</evidence>
<keyword evidence="7 15" id="KW-0479">Metal-binding</keyword>
<dbReference type="InterPro" id="IPR012340">
    <property type="entry name" value="NA-bd_OB-fold"/>
</dbReference>
<feature type="domain" description="B5" evidence="19">
    <location>
        <begin position="401"/>
        <end position="476"/>
    </location>
</feature>
<dbReference type="HAMAP" id="MF_00283">
    <property type="entry name" value="Phe_tRNA_synth_beta1"/>
    <property type="match status" value="1"/>
</dbReference>
<feature type="binding site" evidence="15">
    <location>
        <position position="454"/>
    </location>
    <ligand>
        <name>Mg(2+)</name>
        <dbReference type="ChEBI" id="CHEBI:18420"/>
        <note>shared with alpha subunit</note>
    </ligand>
</feature>
<dbReference type="Pfam" id="PF01588">
    <property type="entry name" value="tRNA_bind"/>
    <property type="match status" value="1"/>
</dbReference>
<proteinExistence type="inferred from homology"/>
<dbReference type="RefSeq" id="WP_009210959.1">
    <property type="nucleotide sequence ID" value="NZ_BBWP01000004.1"/>
</dbReference>
<dbReference type="SUPFAM" id="SSF50249">
    <property type="entry name" value="Nucleic acid-binding proteins"/>
    <property type="match status" value="1"/>
</dbReference>
<dbReference type="EMBL" id="AAPJ01000006">
    <property type="protein sequence ID" value="EAS48938.1"/>
    <property type="molecule type" value="Genomic_DNA"/>
</dbReference>
<evidence type="ECO:0000256" key="8">
    <source>
        <dbReference type="ARBA" id="ARBA00022741"/>
    </source>
</evidence>
<comment type="catalytic activity">
    <reaction evidence="14 15">
        <text>tRNA(Phe) + L-phenylalanine + ATP = L-phenylalanyl-tRNA(Phe) + AMP + diphosphate + H(+)</text>
        <dbReference type="Rhea" id="RHEA:19413"/>
        <dbReference type="Rhea" id="RHEA-COMP:9668"/>
        <dbReference type="Rhea" id="RHEA-COMP:9699"/>
        <dbReference type="ChEBI" id="CHEBI:15378"/>
        <dbReference type="ChEBI" id="CHEBI:30616"/>
        <dbReference type="ChEBI" id="CHEBI:33019"/>
        <dbReference type="ChEBI" id="CHEBI:58095"/>
        <dbReference type="ChEBI" id="CHEBI:78442"/>
        <dbReference type="ChEBI" id="CHEBI:78531"/>
        <dbReference type="ChEBI" id="CHEBI:456215"/>
        <dbReference type="EC" id="6.1.1.20"/>
    </reaction>
</comment>
<dbReference type="Gene3D" id="3.30.56.10">
    <property type="match status" value="2"/>
</dbReference>
<comment type="similarity">
    <text evidence="2 15">Belongs to the phenylalanyl-tRNA synthetase beta subunit family. Type 1 subfamily.</text>
</comment>
<dbReference type="FunFam" id="2.40.50.140:FF:000045">
    <property type="entry name" value="Phenylalanine--tRNA ligase beta subunit"/>
    <property type="match status" value="1"/>
</dbReference>
<feature type="domain" description="FDX-ACB" evidence="18">
    <location>
        <begin position="710"/>
        <end position="803"/>
    </location>
</feature>
<dbReference type="SMART" id="SM00896">
    <property type="entry name" value="FDX-ACB"/>
    <property type="match status" value="1"/>
</dbReference>
<dbReference type="SUPFAM" id="SSF55681">
    <property type="entry name" value="Class II aaRS and biotin synthetases"/>
    <property type="match status" value="1"/>
</dbReference>
<dbReference type="Gene3D" id="3.30.70.380">
    <property type="entry name" value="Ferrodoxin-fold anticodon-binding domain"/>
    <property type="match status" value="1"/>
</dbReference>
<dbReference type="GO" id="GO:0004826">
    <property type="term" value="F:phenylalanine-tRNA ligase activity"/>
    <property type="evidence" value="ECO:0007669"/>
    <property type="project" value="UniProtKB-UniRule"/>
</dbReference>
<dbReference type="InterPro" id="IPR005147">
    <property type="entry name" value="tRNA_synthase_B5-dom"/>
</dbReference>
<keyword evidence="13 15" id="KW-0030">Aminoacyl-tRNA synthetase</keyword>
<dbReference type="InterPro" id="IPR036690">
    <property type="entry name" value="Fdx_antiC-bd_sf"/>
</dbReference>
<evidence type="ECO:0000256" key="16">
    <source>
        <dbReference type="PROSITE-ProRule" id="PRU00209"/>
    </source>
</evidence>
<keyword evidence="6 15" id="KW-0436">Ligase</keyword>
<sequence length="804" mass="84992">MKFTLSWLKDHLDTDASLAEICERLTMIGLEVETVDDRAVFAPFRIARVLSAERHPDADKLQVLSVDAGPEVNDGKPLQVVCGAPNARAGMVGVLATPGTYVPGIDTTLSIGRIRGVESHGMMCSERELELSDSHDGIIDLAADAPVGTRFADYADLADPVIEINLTPNRPDATGVAGIARDLAASGMGTLKTAAPERIEGEGDCPVALSVESATCTGFALCKVSGVANGTSPEWMQKRLKAIGLRPINALVDITNYVTFDRGRPLHVFDAAKVAGGLVVRDARDGEEVLALDERTYTLSAGMCVIADDKGVESIAGIMGGEHSGCDAATTDVLIESALWDPRAIARTGRSLGIITDARYRFERGVDPDFMEPGLDLATRLVLDLCGGTPSRRIVVESTTPAPAPIVLPFTETERLTGIQVERDRQVAILESLGFKVSPEGKTASVVSPSWRPDIDGKADLVEEVMRLVGVDTIAPQPLPSAGAVGGRILTVPQIRDRAARRALAARGMVETVSYSFIGESHAAAFGGGATALKLENPISADMSDMRPSLLPGLITAAARNAARGHGDTALFEVAAIYRSDEPDGQLRVAGGLRRGTAIMSGGGRSWNGNASAVSVYDAKADAIAALEAAGAPVDRLMIEAPASDWYHPGRSGRIKLGPKVVLAEFGEFHPKTLKTLDASGPHCGFEVFLDAIPTPKRKATRTKPVLALSAFQPVRRDFAFVVDADVEALKLVRAAEGADRKLVGEVRVFDVFTGAALGENRKSVALEVTLNPVERTLTEEDLEAVSAKIVAQVEKATGGTLRA</sequence>
<dbReference type="NCBIfam" id="NF045760">
    <property type="entry name" value="YtpR"/>
    <property type="match status" value="1"/>
</dbReference>
<dbReference type="HOGENOM" id="CLU_016891_0_0_5"/>
<dbReference type="InterPro" id="IPR005146">
    <property type="entry name" value="B3/B4_tRNA-bd"/>
</dbReference>
<evidence type="ECO:0000259" key="18">
    <source>
        <dbReference type="PROSITE" id="PS51447"/>
    </source>
</evidence>
<keyword evidence="21" id="KW-1185">Reference proteome</keyword>
<dbReference type="PANTHER" id="PTHR10947">
    <property type="entry name" value="PHENYLALANYL-TRNA SYNTHETASE BETA CHAIN AND LEUCINE-RICH REPEAT-CONTAINING PROTEIN 47"/>
    <property type="match status" value="1"/>
</dbReference>
<feature type="binding site" evidence="15">
    <location>
        <position position="463"/>
    </location>
    <ligand>
        <name>Mg(2+)</name>
        <dbReference type="ChEBI" id="CHEBI:18420"/>
        <note>shared with alpha subunit</note>
    </ligand>
</feature>
<dbReference type="Pfam" id="PF03147">
    <property type="entry name" value="FDX-ACB"/>
    <property type="match status" value="1"/>
</dbReference>
<evidence type="ECO:0000256" key="10">
    <source>
        <dbReference type="ARBA" id="ARBA00022842"/>
    </source>
</evidence>
<evidence type="ECO:0000256" key="4">
    <source>
        <dbReference type="ARBA" id="ARBA00022490"/>
    </source>
</evidence>
<dbReference type="PROSITE" id="PS51447">
    <property type="entry name" value="FDX_ACB"/>
    <property type="match status" value="1"/>
</dbReference>
<comment type="subcellular location">
    <subcellularLocation>
        <location evidence="1 15">Cytoplasm</location>
    </subcellularLocation>
</comment>
<evidence type="ECO:0000313" key="20">
    <source>
        <dbReference type="EMBL" id="EAS48938.1"/>
    </source>
</evidence>
<dbReference type="PROSITE" id="PS51483">
    <property type="entry name" value="B5"/>
    <property type="match status" value="1"/>
</dbReference>
<evidence type="ECO:0000256" key="15">
    <source>
        <dbReference type="HAMAP-Rule" id="MF_00283"/>
    </source>
</evidence>
<dbReference type="BioCyc" id="AURANTIMONAS:SI859A1_03145-MONOMER"/>
<accession>Q1YFN5</accession>
<keyword evidence="5 16" id="KW-0820">tRNA-binding</keyword>
<evidence type="ECO:0000256" key="6">
    <source>
        <dbReference type="ARBA" id="ARBA00022598"/>
    </source>
</evidence>
<dbReference type="InterPro" id="IPR045864">
    <property type="entry name" value="aa-tRNA-synth_II/BPL/LPL"/>
</dbReference>
<dbReference type="Proteomes" id="UP000000321">
    <property type="component" value="Unassembled WGS sequence"/>
</dbReference>
<dbReference type="Gene3D" id="3.30.930.10">
    <property type="entry name" value="Bira Bifunctional Protein, Domain 2"/>
    <property type="match status" value="1"/>
</dbReference>
<dbReference type="InterPro" id="IPR045060">
    <property type="entry name" value="Phe-tRNA-ligase_IIc_bsu"/>
</dbReference>
<evidence type="ECO:0000256" key="1">
    <source>
        <dbReference type="ARBA" id="ARBA00004496"/>
    </source>
</evidence>
<dbReference type="GO" id="GO:0005524">
    <property type="term" value="F:ATP binding"/>
    <property type="evidence" value="ECO:0007669"/>
    <property type="project" value="UniProtKB-UniRule"/>
</dbReference>
<evidence type="ECO:0000256" key="9">
    <source>
        <dbReference type="ARBA" id="ARBA00022840"/>
    </source>
</evidence>
<keyword evidence="9 15" id="KW-0067">ATP-binding</keyword>
<dbReference type="SMART" id="SM00873">
    <property type="entry name" value="B3_4"/>
    <property type="match status" value="1"/>
</dbReference>
<dbReference type="GO" id="GO:0000049">
    <property type="term" value="F:tRNA binding"/>
    <property type="evidence" value="ECO:0007669"/>
    <property type="project" value="UniProtKB-UniRule"/>
</dbReference>
<dbReference type="Pfam" id="PF03484">
    <property type="entry name" value="B5"/>
    <property type="match status" value="1"/>
</dbReference>
<dbReference type="SUPFAM" id="SSF46955">
    <property type="entry name" value="Putative DNA-binding domain"/>
    <property type="match status" value="1"/>
</dbReference>
<evidence type="ECO:0000256" key="2">
    <source>
        <dbReference type="ARBA" id="ARBA00008653"/>
    </source>
</evidence>
<comment type="subunit">
    <text evidence="3 15">Tetramer of two alpha and two beta subunits.</text>
</comment>
<dbReference type="AlphaFoldDB" id="Q1YFN5"/>
<gene>
    <name evidence="15" type="primary">pheT</name>
    <name evidence="20" type="ORF">SI859A1_03145</name>
</gene>
<dbReference type="CDD" id="cd00769">
    <property type="entry name" value="PheRS_beta_core"/>
    <property type="match status" value="1"/>
</dbReference>
<dbReference type="NCBIfam" id="TIGR00472">
    <property type="entry name" value="pheT_bact"/>
    <property type="match status" value="1"/>
</dbReference>